<dbReference type="RefSeq" id="WP_394830779.1">
    <property type="nucleotide sequence ID" value="NZ_CP089929.1"/>
</dbReference>
<proteinExistence type="predicted"/>
<dbReference type="Proteomes" id="UP001374803">
    <property type="component" value="Chromosome"/>
</dbReference>
<protein>
    <submittedName>
        <fullName evidence="1">Uncharacterized protein</fullName>
    </submittedName>
</protein>
<name>A0ABZ2KV30_9BACT</name>
<sequence length="185" mass="20443">MKLWTQERARPTRPRRVSSGQMRVGTPVWDLPSLVEVADVIVIASALEDRACWEDGRIVTYSRVRIDRAIAGHLGSEPLWIRTKGGTIGSICQFVDGEAVLQKTWPSLLFLVRVPGAGFEVAGGAHGQFPIVLGPQDEPRAIPSPWLCVLNPIAEELKLDPFSTVTLDKISRDLSKSWNRAHPSK</sequence>
<evidence type="ECO:0000313" key="1">
    <source>
        <dbReference type="EMBL" id="WXB01169.1"/>
    </source>
</evidence>
<keyword evidence="2" id="KW-1185">Reference proteome</keyword>
<evidence type="ECO:0000313" key="2">
    <source>
        <dbReference type="Proteomes" id="UP001374803"/>
    </source>
</evidence>
<accession>A0ABZ2KV30</accession>
<organism evidence="1 2">
    <name type="scientific">Pendulispora rubella</name>
    <dbReference type="NCBI Taxonomy" id="2741070"/>
    <lineage>
        <taxon>Bacteria</taxon>
        <taxon>Pseudomonadati</taxon>
        <taxon>Myxococcota</taxon>
        <taxon>Myxococcia</taxon>
        <taxon>Myxococcales</taxon>
        <taxon>Sorangiineae</taxon>
        <taxon>Pendulisporaceae</taxon>
        <taxon>Pendulispora</taxon>
    </lineage>
</organism>
<dbReference type="EMBL" id="CP089983">
    <property type="protein sequence ID" value="WXB01169.1"/>
    <property type="molecule type" value="Genomic_DNA"/>
</dbReference>
<reference evidence="1" key="1">
    <citation type="submission" date="2021-12" db="EMBL/GenBank/DDBJ databases">
        <title>Discovery of the Pendulisporaceae a myxobacterial family with distinct sporulation behavior and unique specialized metabolism.</title>
        <authorList>
            <person name="Garcia R."/>
            <person name="Popoff A."/>
            <person name="Bader C.D."/>
            <person name="Loehr J."/>
            <person name="Walesch S."/>
            <person name="Walt C."/>
            <person name="Boldt J."/>
            <person name="Bunk B."/>
            <person name="Haeckl F.J.F.P.J."/>
            <person name="Gunesch A.P."/>
            <person name="Birkelbach J."/>
            <person name="Nuebel U."/>
            <person name="Pietschmann T."/>
            <person name="Bach T."/>
            <person name="Mueller R."/>
        </authorList>
    </citation>
    <scope>NUCLEOTIDE SEQUENCE</scope>
    <source>
        <strain evidence="1">MSr11367</strain>
    </source>
</reference>
<gene>
    <name evidence="1" type="ORF">LVJ94_30150</name>
</gene>